<evidence type="ECO:0000256" key="1">
    <source>
        <dbReference type="SAM" id="Phobius"/>
    </source>
</evidence>
<protein>
    <recommendedName>
        <fullName evidence="2">Major facilitator superfamily (MFS) profile domain-containing protein</fullName>
    </recommendedName>
</protein>
<keyword evidence="1" id="KW-0812">Transmembrane</keyword>
<gene>
    <name evidence="3" type="ORF">NHU_01570</name>
</gene>
<dbReference type="PATRIC" id="fig|35806.4.peg.1626"/>
<reference evidence="3 4" key="1">
    <citation type="submission" date="2015-02" db="EMBL/GenBank/DDBJ databases">
        <title>Genome sequene of Rhodovulum sulfidophilum DSM 2351.</title>
        <authorList>
            <person name="Nagao N."/>
        </authorList>
    </citation>
    <scope>NUCLEOTIDE SEQUENCE [LARGE SCALE GENOMIC DNA]</scope>
    <source>
        <strain evidence="3 4">DSM 2351</strain>
    </source>
</reference>
<evidence type="ECO:0000259" key="2">
    <source>
        <dbReference type="PROSITE" id="PS50850"/>
    </source>
</evidence>
<proteinExistence type="predicted"/>
<keyword evidence="1" id="KW-0472">Membrane</keyword>
<dbReference type="PROSITE" id="PS50850">
    <property type="entry name" value="MFS"/>
    <property type="match status" value="1"/>
</dbReference>
<accession>A0A0D6B0Q1</accession>
<sequence>MQKDWPDILGGLVLATLGAAAAGWALAHYDIGSLRRMGPGFFPVVLGALLAGLGLAIALPALGREAGPRPGIEPRAALAVLAAILVFGFGLFRLGLVGATAAAVLIAALPAPHDGRIWRLVLALAISALTVLVFGLGLRMNVPLWPRLS</sequence>
<evidence type="ECO:0000313" key="4">
    <source>
        <dbReference type="Proteomes" id="UP000064912"/>
    </source>
</evidence>
<name>A0A0D6B0Q1_RHOSU</name>
<keyword evidence="1" id="KW-1133">Transmembrane helix</keyword>
<dbReference type="AlphaFoldDB" id="A0A0D6B0Q1"/>
<organism evidence="3 4">
    <name type="scientific">Rhodovulum sulfidophilum</name>
    <name type="common">Rhodobacter sulfidophilus</name>
    <dbReference type="NCBI Taxonomy" id="35806"/>
    <lineage>
        <taxon>Bacteria</taxon>
        <taxon>Pseudomonadati</taxon>
        <taxon>Pseudomonadota</taxon>
        <taxon>Alphaproteobacteria</taxon>
        <taxon>Rhodobacterales</taxon>
        <taxon>Paracoccaceae</taxon>
        <taxon>Rhodovulum</taxon>
    </lineage>
</organism>
<feature type="domain" description="Major facilitator superfamily (MFS) profile" evidence="2">
    <location>
        <begin position="1"/>
        <end position="149"/>
    </location>
</feature>
<evidence type="ECO:0000313" key="3">
    <source>
        <dbReference type="EMBL" id="BAQ68728.1"/>
    </source>
</evidence>
<dbReference type="InterPro" id="IPR020846">
    <property type="entry name" value="MFS_dom"/>
</dbReference>
<dbReference type="EMBL" id="AP014800">
    <property type="protein sequence ID" value="BAQ68728.1"/>
    <property type="molecule type" value="Genomic_DNA"/>
</dbReference>
<dbReference type="InterPro" id="IPR009936">
    <property type="entry name" value="DUF1468"/>
</dbReference>
<dbReference type="Pfam" id="PF07331">
    <property type="entry name" value="TctB"/>
    <property type="match status" value="1"/>
</dbReference>
<feature type="transmembrane region" description="Helical" evidence="1">
    <location>
        <begin position="117"/>
        <end position="138"/>
    </location>
</feature>
<dbReference type="eggNOG" id="ENOG5032TC0">
    <property type="taxonomic scope" value="Bacteria"/>
</dbReference>
<dbReference type="Proteomes" id="UP000064912">
    <property type="component" value="Chromosome"/>
</dbReference>
<feature type="transmembrane region" description="Helical" evidence="1">
    <location>
        <begin position="37"/>
        <end position="58"/>
    </location>
</feature>
<dbReference type="GO" id="GO:0022857">
    <property type="term" value="F:transmembrane transporter activity"/>
    <property type="evidence" value="ECO:0007669"/>
    <property type="project" value="InterPro"/>
</dbReference>
<feature type="transmembrane region" description="Helical" evidence="1">
    <location>
        <begin position="78"/>
        <end position="111"/>
    </location>
</feature>
<dbReference type="KEGG" id="rsu:NHU_01570"/>